<name>A0A6A4VRG8_AMPAM</name>
<feature type="domain" description="DM13" evidence="3">
    <location>
        <begin position="14"/>
        <end position="121"/>
    </location>
</feature>
<gene>
    <name evidence="4" type="primary">Skeletor_0</name>
    <name evidence="4" type="ORF">FJT64_008144</name>
</gene>
<dbReference type="InterPro" id="IPR045266">
    <property type="entry name" value="DOH_DOMON"/>
</dbReference>
<dbReference type="Pfam" id="PF10517">
    <property type="entry name" value="DM13"/>
    <property type="match status" value="2"/>
</dbReference>
<evidence type="ECO:0000256" key="1">
    <source>
        <dbReference type="ARBA" id="ARBA00022737"/>
    </source>
</evidence>
<dbReference type="PANTHER" id="PTHR24036:SF13">
    <property type="entry name" value="PROTEIN SKELETOR, ISOFORMS D_E"/>
    <property type="match status" value="1"/>
</dbReference>
<evidence type="ECO:0000259" key="3">
    <source>
        <dbReference type="PROSITE" id="PS51549"/>
    </source>
</evidence>
<evidence type="ECO:0000313" key="4">
    <source>
        <dbReference type="EMBL" id="KAF0294154.1"/>
    </source>
</evidence>
<dbReference type="CDD" id="cd09631">
    <property type="entry name" value="DOMON_DOH"/>
    <property type="match status" value="1"/>
</dbReference>
<evidence type="ECO:0000259" key="2">
    <source>
        <dbReference type="PROSITE" id="PS50836"/>
    </source>
</evidence>
<evidence type="ECO:0000313" key="5">
    <source>
        <dbReference type="Proteomes" id="UP000440578"/>
    </source>
</evidence>
<dbReference type="InterPro" id="IPR019545">
    <property type="entry name" value="DM13_domain"/>
</dbReference>
<dbReference type="OrthoDB" id="2448405at2759"/>
<dbReference type="SMART" id="SM00686">
    <property type="entry name" value="DM13"/>
    <property type="match status" value="2"/>
</dbReference>
<feature type="domain" description="DOMON" evidence="2">
    <location>
        <begin position="268"/>
        <end position="352"/>
    </location>
</feature>
<sequence>MPQTGYATAQSYYGKRLGSIKTLEHGVSGDVYAVDSRTLHLRNLNYDGQGPDAFFYLGSGNRPTGQGYQIPDENGSMEPLGAYRNQAITLTLPSGVTLDDIQWISIWCRAFSVDFGNLVLPSPISDYPRPQRIGRLKPLEHGVSSGDIVVVDAQTLLVPDFSYDGTAPDAHFWVGTGSKPSPSGRVVADENGSKDPLRAYNRKTVVITLPSDLTVFDIDYLSVWCEDFFADFGHVRIDKTSLNVPPSLKMLGVKPQTKLNCEVLDSDSSMEVRWAVAGESIVMQLVSNVEDGQYMAFGLSGHPTRSVMIGGDVVVAWLDRTTGQGYAHDYYLQAKSQCAGGRWLLSPTTRSA</sequence>
<organism evidence="4 5">
    <name type="scientific">Amphibalanus amphitrite</name>
    <name type="common">Striped barnacle</name>
    <name type="synonym">Balanus amphitrite</name>
    <dbReference type="NCBI Taxonomy" id="1232801"/>
    <lineage>
        <taxon>Eukaryota</taxon>
        <taxon>Metazoa</taxon>
        <taxon>Ecdysozoa</taxon>
        <taxon>Arthropoda</taxon>
        <taxon>Crustacea</taxon>
        <taxon>Multicrustacea</taxon>
        <taxon>Cirripedia</taxon>
        <taxon>Thoracica</taxon>
        <taxon>Thoracicalcarea</taxon>
        <taxon>Balanomorpha</taxon>
        <taxon>Balanoidea</taxon>
        <taxon>Balanidae</taxon>
        <taxon>Amphibalaninae</taxon>
        <taxon>Amphibalanus</taxon>
    </lineage>
</organism>
<dbReference type="InterPro" id="IPR052126">
    <property type="entry name" value="Spindle_Org/Thrombomodulin"/>
</dbReference>
<proteinExistence type="predicted"/>
<dbReference type="EMBL" id="VIIS01001700">
    <property type="protein sequence ID" value="KAF0294154.1"/>
    <property type="molecule type" value="Genomic_DNA"/>
</dbReference>
<dbReference type="PANTHER" id="PTHR24036">
    <property type="entry name" value="SKELETOR-RELATED"/>
    <property type="match status" value="1"/>
</dbReference>
<accession>A0A6A4VRG8</accession>
<dbReference type="InterPro" id="IPR005018">
    <property type="entry name" value="DOMON_domain"/>
</dbReference>
<dbReference type="Proteomes" id="UP000440578">
    <property type="component" value="Unassembled WGS sequence"/>
</dbReference>
<feature type="domain" description="DM13" evidence="3">
    <location>
        <begin position="134"/>
        <end position="238"/>
    </location>
</feature>
<protein>
    <submittedName>
        <fullName evidence="4">Protein Skeletor, isoforms B/C</fullName>
    </submittedName>
</protein>
<keyword evidence="1" id="KW-0677">Repeat</keyword>
<comment type="caution">
    <text evidence="4">The sequence shown here is derived from an EMBL/GenBank/DDBJ whole genome shotgun (WGS) entry which is preliminary data.</text>
</comment>
<reference evidence="4 5" key="1">
    <citation type="submission" date="2019-07" db="EMBL/GenBank/DDBJ databases">
        <title>Draft genome assembly of a fouling barnacle, Amphibalanus amphitrite (Darwin, 1854): The first reference genome for Thecostraca.</title>
        <authorList>
            <person name="Kim W."/>
        </authorList>
    </citation>
    <scope>NUCLEOTIDE SEQUENCE [LARGE SCALE GENOMIC DNA]</scope>
    <source>
        <strain evidence="4">SNU_AA5</strain>
        <tissue evidence="4">Soma without cirri and trophi</tissue>
    </source>
</reference>
<dbReference type="Pfam" id="PF03351">
    <property type="entry name" value="DOMON"/>
    <property type="match status" value="1"/>
</dbReference>
<dbReference type="PROSITE" id="PS50836">
    <property type="entry name" value="DOMON"/>
    <property type="match status" value="1"/>
</dbReference>
<keyword evidence="5" id="KW-1185">Reference proteome</keyword>
<dbReference type="PROSITE" id="PS51549">
    <property type="entry name" value="DM13"/>
    <property type="match status" value="2"/>
</dbReference>
<dbReference type="AlphaFoldDB" id="A0A6A4VRG8"/>